<dbReference type="PANTHER" id="PTHR33525">
    <property type="match status" value="1"/>
</dbReference>
<dbReference type="PROSITE" id="PS51833">
    <property type="entry name" value="HDOD"/>
    <property type="match status" value="1"/>
</dbReference>
<dbReference type="EMBL" id="JADKBR010000017">
    <property type="protein sequence ID" value="MBK8891131.1"/>
    <property type="molecule type" value="Genomic_DNA"/>
</dbReference>
<organism evidence="2 3">
    <name type="scientific">Candidatus Dechloromonas phosphorivorans</name>
    <dbReference type="NCBI Taxonomy" id="2899244"/>
    <lineage>
        <taxon>Bacteria</taxon>
        <taxon>Pseudomonadati</taxon>
        <taxon>Pseudomonadota</taxon>
        <taxon>Betaproteobacteria</taxon>
        <taxon>Rhodocyclales</taxon>
        <taxon>Azonexaceae</taxon>
        <taxon>Dechloromonas</taxon>
    </lineage>
</organism>
<accession>A0A9D7LN80</accession>
<dbReference type="Proteomes" id="UP000808146">
    <property type="component" value="Unassembled WGS sequence"/>
</dbReference>
<comment type="caution">
    <text evidence="2">The sequence shown here is derived from an EMBL/GenBank/DDBJ whole genome shotgun (WGS) entry which is preliminary data.</text>
</comment>
<feature type="domain" description="HDOD" evidence="1">
    <location>
        <begin position="21"/>
        <end position="208"/>
    </location>
</feature>
<evidence type="ECO:0000313" key="3">
    <source>
        <dbReference type="Proteomes" id="UP000808146"/>
    </source>
</evidence>
<dbReference type="PANTHER" id="PTHR33525:SF3">
    <property type="entry name" value="RIBONUCLEASE Y"/>
    <property type="match status" value="1"/>
</dbReference>
<proteinExistence type="predicted"/>
<reference evidence="2" key="1">
    <citation type="submission" date="2020-10" db="EMBL/GenBank/DDBJ databases">
        <title>Connecting structure to function with the recovery of over 1000 high-quality activated sludge metagenome-assembled genomes encoding full-length rRNA genes using long-read sequencing.</title>
        <authorList>
            <person name="Singleton C.M."/>
            <person name="Petriglieri F."/>
            <person name="Kristensen J.M."/>
            <person name="Kirkegaard R.H."/>
            <person name="Michaelsen T.Y."/>
            <person name="Andersen M.H."/>
            <person name="Karst S.M."/>
            <person name="Dueholm M.S."/>
            <person name="Nielsen P.H."/>
            <person name="Albertsen M."/>
        </authorList>
    </citation>
    <scope>NUCLEOTIDE SEQUENCE</scope>
    <source>
        <strain evidence="2">OdNE_18-Q3-R46-58_BAT3C.305</strain>
    </source>
</reference>
<dbReference type="Gene3D" id="1.10.3210.10">
    <property type="entry name" value="Hypothetical protein af1432"/>
    <property type="match status" value="1"/>
</dbReference>
<dbReference type="SUPFAM" id="SSF109604">
    <property type="entry name" value="HD-domain/PDEase-like"/>
    <property type="match status" value="1"/>
</dbReference>
<gene>
    <name evidence="2" type="ORF">IPN75_12570</name>
</gene>
<dbReference type="InterPro" id="IPR013976">
    <property type="entry name" value="HDOD"/>
</dbReference>
<dbReference type="AlphaFoldDB" id="A0A9D7LN80"/>
<dbReference type="InterPro" id="IPR052340">
    <property type="entry name" value="RNase_Y/CdgJ"/>
</dbReference>
<sequence length="278" mass="29575">MDVQAALDAIADQAANGDLVFPATAEAAMRVQRILDNPDSSIDQLSKVVASDPLLCARIVGVANSVAYNPSGRSTSDVRSAISRLGFKTLRTLATSVVVRQMQGLPQLPESRVLASRLWEHTTHVAALARVIAKHITRQDPEAAFFAGVVHEVGSFYLLAQADKFPVLLHADPDSWFGEGEARVGRAVLHTMGIPANILEALEVFWKGYLSMPAESLGDTLLLADQLAPVESPLAELTGVSRHGAPIDIDLMIGDEMLHTILTDSAAEVASLAAALNA</sequence>
<name>A0A9D7LN80_9RHOO</name>
<evidence type="ECO:0000259" key="1">
    <source>
        <dbReference type="PROSITE" id="PS51833"/>
    </source>
</evidence>
<evidence type="ECO:0000313" key="2">
    <source>
        <dbReference type="EMBL" id="MBK8891131.1"/>
    </source>
</evidence>
<protein>
    <submittedName>
        <fullName evidence="2">HDOD domain-containing protein</fullName>
    </submittedName>
</protein>
<dbReference type="Pfam" id="PF08668">
    <property type="entry name" value="HDOD"/>
    <property type="match status" value="1"/>
</dbReference>